<accession>A0ACC2L587</accession>
<gene>
    <name evidence="1" type="ORF">MRB53_021752</name>
</gene>
<keyword evidence="2" id="KW-1185">Reference proteome</keyword>
<evidence type="ECO:0000313" key="2">
    <source>
        <dbReference type="Proteomes" id="UP001234297"/>
    </source>
</evidence>
<sequence length="895" mass="103189">MFFPSQQFKELEGAAPENRCAGARFSDTWKEISEEERDKTQQTKRRREIKRVMAMEQFVEMMRGGSFERMRQKIWQCLRNPEIRVFSVLGWEGVGRSMITRQVFDELAKEEEEETRASLFDHIIWFERQVSHREMKVRLAETLGIHVREWVDDVSLITEIRESSQYRRLLIIKDGGEMFALSDMLGAKWIVITKSMAFCRDLGIEIRIAEEWGSLLDDEAWALLCHEAANVADDPRIQTDLPNGGDTVMQCLSYCLLFSNDIPIQHVMLYWKSEGLTLDMESIDQLERVSTTLMLLLSHRMLDAPYSNIVSVGRSLRTKLIQILDPRGSNSHRYSSWRGIKSRRFMVRCGLRLEQTPKVDEWEQDDLERISLDTNNIKTLADIGPSPKCPSLSTLILSNNPLLLQIPDGFFQHMQGLRVLDLSGTGIGTLPSSLSSLTNLKLLALQNLPSLDTLPLPFLHALQNLEVLLLGGSSLPSLKALSLCMMQNLYYLDICHATNLTQLSLKGCHSFEQLKPPISLEMLDLSHTKIHDFAHFNFSELINLRRLDLLCTKHLTGGQWHQIDRLPQMLNWDQCGHHQTSLEEQLQTNQGYCIFVSEDKVFQTLSKDSNLWEKDLEKFKFFVVSCDHHPQIKRKGTCSPFEKPHFIYRAIFAAKPKHSTAKPKHFTESARSYHRCLKIGSTNNVPFGIRGVLYHTQFFLLRDNNSIARLSQLGVENLNNLIECRIKKCRNMQSLLTTGRRSENVQALIRLENLLLFDLINLKSLCTGTFGEGSFNCLKLIYLEHCPRLVSLFSSSVRLEKLETLEIRFCDMLERVFEEDDVSGKDVFPQLKELCLWELRKLKSICNGDLPALEKVKIHGCRRLQKLPLVARDSNHKWEDNRTFQHARLKSSSTF</sequence>
<reference evidence="1 2" key="1">
    <citation type="journal article" date="2022" name="Hortic Res">
        <title>A haplotype resolved chromosomal level avocado genome allows analysis of novel avocado genes.</title>
        <authorList>
            <person name="Nath O."/>
            <person name="Fletcher S.J."/>
            <person name="Hayward A."/>
            <person name="Shaw L.M."/>
            <person name="Masouleh A.K."/>
            <person name="Furtado A."/>
            <person name="Henry R.J."/>
            <person name="Mitter N."/>
        </authorList>
    </citation>
    <scope>NUCLEOTIDE SEQUENCE [LARGE SCALE GENOMIC DNA]</scope>
    <source>
        <strain evidence="2">cv. Hass</strain>
    </source>
</reference>
<dbReference type="Proteomes" id="UP001234297">
    <property type="component" value="Chromosome 6"/>
</dbReference>
<organism evidence="1 2">
    <name type="scientific">Persea americana</name>
    <name type="common">Avocado</name>
    <dbReference type="NCBI Taxonomy" id="3435"/>
    <lineage>
        <taxon>Eukaryota</taxon>
        <taxon>Viridiplantae</taxon>
        <taxon>Streptophyta</taxon>
        <taxon>Embryophyta</taxon>
        <taxon>Tracheophyta</taxon>
        <taxon>Spermatophyta</taxon>
        <taxon>Magnoliopsida</taxon>
        <taxon>Magnoliidae</taxon>
        <taxon>Laurales</taxon>
        <taxon>Lauraceae</taxon>
        <taxon>Persea</taxon>
    </lineage>
</organism>
<evidence type="ECO:0000313" key="1">
    <source>
        <dbReference type="EMBL" id="KAJ8628445.1"/>
    </source>
</evidence>
<protein>
    <submittedName>
        <fullName evidence="1">Uncharacterized protein</fullName>
    </submittedName>
</protein>
<name>A0ACC2L587_PERAE</name>
<proteinExistence type="predicted"/>
<dbReference type="EMBL" id="CM056814">
    <property type="protein sequence ID" value="KAJ8628445.1"/>
    <property type="molecule type" value="Genomic_DNA"/>
</dbReference>
<comment type="caution">
    <text evidence="1">The sequence shown here is derived from an EMBL/GenBank/DDBJ whole genome shotgun (WGS) entry which is preliminary data.</text>
</comment>